<proteinExistence type="predicted"/>
<evidence type="ECO:0000313" key="1">
    <source>
        <dbReference type="EMBL" id="ORZ40536.1"/>
    </source>
</evidence>
<name>A0A1Y2I0Z2_9FUNG</name>
<dbReference type="EMBL" id="MCFL01000003">
    <property type="protein sequence ID" value="ORZ40536.1"/>
    <property type="molecule type" value="Genomic_DNA"/>
</dbReference>
<sequence>MRRPSLARSWVKLVPVPTLAADEGTRARRCRCLAHQRRMDCQWPKSRSRCRTAQVQGAGALCLHQEVVWASLCATVSSFRFVYVSVALSLK</sequence>
<evidence type="ECO:0000313" key="2">
    <source>
        <dbReference type="Proteomes" id="UP000193411"/>
    </source>
</evidence>
<accession>A0A1Y2I0Z2</accession>
<dbReference type="Proteomes" id="UP000193411">
    <property type="component" value="Unassembled WGS sequence"/>
</dbReference>
<reference evidence="1 2" key="1">
    <citation type="submission" date="2016-07" db="EMBL/GenBank/DDBJ databases">
        <title>Pervasive Adenine N6-methylation of Active Genes in Fungi.</title>
        <authorList>
            <consortium name="DOE Joint Genome Institute"/>
            <person name="Mondo S.J."/>
            <person name="Dannebaum R.O."/>
            <person name="Kuo R.C."/>
            <person name="Labutti K."/>
            <person name="Haridas S."/>
            <person name="Kuo A."/>
            <person name="Salamov A."/>
            <person name="Ahrendt S.R."/>
            <person name="Lipzen A."/>
            <person name="Sullivan W."/>
            <person name="Andreopoulos W.B."/>
            <person name="Clum A."/>
            <person name="Lindquist E."/>
            <person name="Daum C."/>
            <person name="Ramamoorthy G.K."/>
            <person name="Gryganskyi A."/>
            <person name="Culley D."/>
            <person name="Magnuson J.K."/>
            <person name="James T.Y."/>
            <person name="O'Malley M.A."/>
            <person name="Stajich J.E."/>
            <person name="Spatafora J.W."/>
            <person name="Visel A."/>
            <person name="Grigoriev I.V."/>
        </authorList>
    </citation>
    <scope>NUCLEOTIDE SEQUENCE [LARGE SCALE GENOMIC DNA]</scope>
    <source>
        <strain evidence="1 2">PL171</strain>
    </source>
</reference>
<protein>
    <submittedName>
        <fullName evidence="1">Uncharacterized protein</fullName>
    </submittedName>
</protein>
<organism evidence="1 2">
    <name type="scientific">Catenaria anguillulae PL171</name>
    <dbReference type="NCBI Taxonomy" id="765915"/>
    <lineage>
        <taxon>Eukaryota</taxon>
        <taxon>Fungi</taxon>
        <taxon>Fungi incertae sedis</taxon>
        <taxon>Blastocladiomycota</taxon>
        <taxon>Blastocladiomycetes</taxon>
        <taxon>Blastocladiales</taxon>
        <taxon>Catenariaceae</taxon>
        <taxon>Catenaria</taxon>
    </lineage>
</organism>
<dbReference type="AlphaFoldDB" id="A0A1Y2I0Z2"/>
<keyword evidence="2" id="KW-1185">Reference proteome</keyword>
<comment type="caution">
    <text evidence="1">The sequence shown here is derived from an EMBL/GenBank/DDBJ whole genome shotgun (WGS) entry which is preliminary data.</text>
</comment>
<gene>
    <name evidence="1" type="ORF">BCR44DRAFT_1425260</name>
</gene>